<name>A0A926NCP0_9BACL</name>
<sequence>MFTNRTPQYHGKPLNSSIACIEQVCLGGLEQSILIRGTDVDSPILLFLHGGPGEAQIGYARHYQSELEKHFIVVNWDQRGAGLSYTHPDHKNPLTMTQLINDTIELIAYLLERFSKQKLFIAGHGFGSMIGILTAKLIPEDIYAYIGVGQLVDINQSDITAYHLALLHADLINHHRALNQLHKIGAPPYADHKKYFTLLKWLSKFGAVTKEGSKADFLAKGKKSTEYRFRDWRKYEKGRLHAFKQLLPELIDFNLYERITHLTIPTYFCIGRYDFVSSYEMQEDYVEVLETPHKEIIWFDKSAHYPHFEEPTPFLIACLKIKRDTLAASGKIIPFPKKAVSF</sequence>
<dbReference type="Pfam" id="PF12146">
    <property type="entry name" value="Hydrolase_4"/>
    <property type="match status" value="1"/>
</dbReference>
<dbReference type="Proteomes" id="UP000661691">
    <property type="component" value="Unassembled WGS sequence"/>
</dbReference>
<dbReference type="RefSeq" id="WP_191140780.1">
    <property type="nucleotide sequence ID" value="NZ_JACXAG020000008.1"/>
</dbReference>
<keyword evidence="4" id="KW-1185">Reference proteome</keyword>
<accession>A0A926NCP0</accession>
<comment type="caution">
    <text evidence="3">The sequence shown here is derived from an EMBL/GenBank/DDBJ whole genome shotgun (WGS) entry which is preliminary data.</text>
</comment>
<dbReference type="PRINTS" id="PR00793">
    <property type="entry name" value="PROAMNOPTASE"/>
</dbReference>
<dbReference type="PANTHER" id="PTHR43329">
    <property type="entry name" value="EPOXIDE HYDROLASE"/>
    <property type="match status" value="1"/>
</dbReference>
<dbReference type="InterPro" id="IPR029058">
    <property type="entry name" value="AB_hydrolase_fold"/>
</dbReference>
<dbReference type="GO" id="GO:0008233">
    <property type="term" value="F:peptidase activity"/>
    <property type="evidence" value="ECO:0007669"/>
    <property type="project" value="InterPro"/>
</dbReference>
<dbReference type="InterPro" id="IPR002410">
    <property type="entry name" value="Peptidase_S33"/>
</dbReference>
<dbReference type="GO" id="GO:0006508">
    <property type="term" value="P:proteolysis"/>
    <property type="evidence" value="ECO:0007669"/>
    <property type="project" value="InterPro"/>
</dbReference>
<keyword evidence="1 3" id="KW-0378">Hydrolase</keyword>
<evidence type="ECO:0000313" key="3">
    <source>
        <dbReference type="EMBL" id="MBD1373390.1"/>
    </source>
</evidence>
<dbReference type="SUPFAM" id="SSF53474">
    <property type="entry name" value="alpha/beta-Hydrolases"/>
    <property type="match status" value="1"/>
</dbReference>
<gene>
    <name evidence="3" type="ORF">IC620_13630</name>
</gene>
<dbReference type="Gene3D" id="3.40.50.1820">
    <property type="entry name" value="alpha/beta hydrolase"/>
    <property type="match status" value="1"/>
</dbReference>
<evidence type="ECO:0000259" key="2">
    <source>
        <dbReference type="Pfam" id="PF12146"/>
    </source>
</evidence>
<organism evidence="3 4">
    <name type="scientific">Polycladospora coralii</name>
    <dbReference type="NCBI Taxonomy" id="2771432"/>
    <lineage>
        <taxon>Bacteria</taxon>
        <taxon>Bacillati</taxon>
        <taxon>Bacillota</taxon>
        <taxon>Bacilli</taxon>
        <taxon>Bacillales</taxon>
        <taxon>Thermoactinomycetaceae</taxon>
        <taxon>Polycladospora</taxon>
    </lineage>
</organism>
<evidence type="ECO:0000313" key="4">
    <source>
        <dbReference type="Proteomes" id="UP000661691"/>
    </source>
</evidence>
<dbReference type="AlphaFoldDB" id="A0A926NCP0"/>
<dbReference type="EMBL" id="JACXAH010000024">
    <property type="protein sequence ID" value="MBD1373390.1"/>
    <property type="molecule type" value="Genomic_DNA"/>
</dbReference>
<reference evidence="3" key="1">
    <citation type="submission" date="2020-09" db="EMBL/GenBank/DDBJ databases">
        <title>A novel bacterium of genus Hazenella, isolated from South China Sea.</title>
        <authorList>
            <person name="Huang H."/>
            <person name="Mo K."/>
            <person name="Hu Y."/>
        </authorList>
    </citation>
    <scope>NUCLEOTIDE SEQUENCE</scope>
    <source>
        <strain evidence="3">IB182357</strain>
    </source>
</reference>
<evidence type="ECO:0000256" key="1">
    <source>
        <dbReference type="ARBA" id="ARBA00022801"/>
    </source>
</evidence>
<protein>
    <submittedName>
        <fullName evidence="3">Alpha/beta hydrolase</fullName>
    </submittedName>
</protein>
<proteinExistence type="predicted"/>
<feature type="domain" description="Serine aminopeptidase S33" evidence="2">
    <location>
        <begin position="45"/>
        <end position="310"/>
    </location>
</feature>
<dbReference type="InterPro" id="IPR022742">
    <property type="entry name" value="Hydrolase_4"/>
</dbReference>